<dbReference type="RefSeq" id="XP_005643523.1">
    <property type="nucleotide sequence ID" value="XM_005643466.1"/>
</dbReference>
<feature type="compositionally biased region" description="Low complexity" evidence="1">
    <location>
        <begin position="146"/>
        <end position="155"/>
    </location>
</feature>
<proteinExistence type="predicted"/>
<dbReference type="Proteomes" id="UP000007264">
    <property type="component" value="Unassembled WGS sequence"/>
</dbReference>
<keyword evidence="2" id="KW-0472">Membrane</keyword>
<dbReference type="AlphaFoldDB" id="I0YKR0"/>
<reference evidence="3 4" key="1">
    <citation type="journal article" date="2012" name="Genome Biol.">
        <title>The genome of the polar eukaryotic microalga coccomyxa subellipsoidea reveals traits of cold adaptation.</title>
        <authorList>
            <person name="Blanc G."/>
            <person name="Agarkova I."/>
            <person name="Grimwood J."/>
            <person name="Kuo A."/>
            <person name="Brueggeman A."/>
            <person name="Dunigan D."/>
            <person name="Gurnon J."/>
            <person name="Ladunga I."/>
            <person name="Lindquist E."/>
            <person name="Lucas S."/>
            <person name="Pangilinan J."/>
            <person name="Proschold T."/>
            <person name="Salamov A."/>
            <person name="Schmutz J."/>
            <person name="Weeks D."/>
            <person name="Yamada T."/>
            <person name="Claverie J.M."/>
            <person name="Grigoriev I."/>
            <person name="Van Etten J."/>
            <person name="Lomsadze A."/>
            <person name="Borodovsky M."/>
        </authorList>
    </citation>
    <scope>NUCLEOTIDE SEQUENCE [LARGE SCALE GENOMIC DNA]</scope>
    <source>
        <strain evidence="3 4">C-169</strain>
    </source>
</reference>
<accession>I0YKR0</accession>
<dbReference type="eggNOG" id="ENOG502QTWP">
    <property type="taxonomic scope" value="Eukaryota"/>
</dbReference>
<keyword evidence="4" id="KW-1185">Reference proteome</keyword>
<sequence length="203" mass="23208">MTTVQEKYKERIKQKLVEQAAAAAAEKAARQREFTMGKLAYGKGQYNASVQLFTQALDKEGPFSPLGGEVQLWLALAYQAVGREQDCIDMYKTLENTHPNPQIKKQAANLRFIMEAPKLRLGPDERVSIPVIETSNRFAPERSFRTRTPPSSRKSGQQREMTWEERLFEEYRPPQLVPNKYVLVASIILAEFLLVNTGLLYQE</sequence>
<dbReference type="EMBL" id="AGSI01000021">
    <property type="protein sequence ID" value="EIE18979.1"/>
    <property type="molecule type" value="Genomic_DNA"/>
</dbReference>
<keyword evidence="2" id="KW-1133">Transmembrane helix</keyword>
<name>I0YKR0_COCSC</name>
<protein>
    <recommendedName>
        <fullName evidence="5">TPR-like protein</fullName>
    </recommendedName>
</protein>
<feature type="transmembrane region" description="Helical" evidence="2">
    <location>
        <begin position="181"/>
        <end position="201"/>
    </location>
</feature>
<comment type="caution">
    <text evidence="3">The sequence shown here is derived from an EMBL/GenBank/DDBJ whole genome shotgun (WGS) entry which is preliminary data.</text>
</comment>
<dbReference type="Gene3D" id="1.25.40.10">
    <property type="entry name" value="Tetratricopeptide repeat domain"/>
    <property type="match status" value="1"/>
</dbReference>
<feature type="region of interest" description="Disordered" evidence="1">
    <location>
        <begin position="141"/>
        <end position="160"/>
    </location>
</feature>
<evidence type="ECO:0008006" key="5">
    <source>
        <dbReference type="Google" id="ProtNLM"/>
    </source>
</evidence>
<gene>
    <name evidence="3" type="ORF">COCSUDRAFT_68115</name>
</gene>
<dbReference type="GeneID" id="17036929"/>
<dbReference type="KEGG" id="csl:COCSUDRAFT_68115"/>
<evidence type="ECO:0000256" key="1">
    <source>
        <dbReference type="SAM" id="MobiDB-lite"/>
    </source>
</evidence>
<organism evidence="3 4">
    <name type="scientific">Coccomyxa subellipsoidea (strain C-169)</name>
    <name type="common">Green microalga</name>
    <dbReference type="NCBI Taxonomy" id="574566"/>
    <lineage>
        <taxon>Eukaryota</taxon>
        <taxon>Viridiplantae</taxon>
        <taxon>Chlorophyta</taxon>
        <taxon>core chlorophytes</taxon>
        <taxon>Trebouxiophyceae</taxon>
        <taxon>Trebouxiophyceae incertae sedis</taxon>
        <taxon>Coccomyxaceae</taxon>
        <taxon>Coccomyxa</taxon>
        <taxon>Coccomyxa subellipsoidea</taxon>
    </lineage>
</organism>
<dbReference type="PANTHER" id="PTHR36761">
    <property type="entry name" value="ORF03 PROTEIN"/>
    <property type="match status" value="1"/>
</dbReference>
<evidence type="ECO:0000256" key="2">
    <source>
        <dbReference type="SAM" id="Phobius"/>
    </source>
</evidence>
<dbReference type="STRING" id="574566.I0YKR0"/>
<evidence type="ECO:0000313" key="4">
    <source>
        <dbReference type="Proteomes" id="UP000007264"/>
    </source>
</evidence>
<dbReference type="PANTHER" id="PTHR36761:SF2">
    <property type="entry name" value="ORF03 PROTEIN"/>
    <property type="match status" value="1"/>
</dbReference>
<dbReference type="SUPFAM" id="SSF48452">
    <property type="entry name" value="TPR-like"/>
    <property type="match status" value="1"/>
</dbReference>
<dbReference type="OrthoDB" id="2019920at2759"/>
<evidence type="ECO:0000313" key="3">
    <source>
        <dbReference type="EMBL" id="EIE18979.1"/>
    </source>
</evidence>
<dbReference type="InterPro" id="IPR011990">
    <property type="entry name" value="TPR-like_helical_dom_sf"/>
</dbReference>
<keyword evidence="2" id="KW-0812">Transmembrane</keyword>